<dbReference type="SUPFAM" id="SSF56112">
    <property type="entry name" value="Protein kinase-like (PK-like)"/>
    <property type="match status" value="1"/>
</dbReference>
<keyword evidence="1" id="KW-0418">Kinase</keyword>
<dbReference type="GO" id="GO:0050299">
    <property type="term" value="F:streptomycin 3''-kinase activity"/>
    <property type="evidence" value="ECO:0007669"/>
    <property type="project" value="UniProtKB-EC"/>
</dbReference>
<evidence type="ECO:0000313" key="2">
    <source>
        <dbReference type="EMBL" id="SBV67342.1"/>
    </source>
</evidence>
<dbReference type="InterPro" id="IPR011009">
    <property type="entry name" value="Kinase-like_dom_sf"/>
</dbReference>
<accession>A0A212IJ55</accession>
<keyword evidence="1" id="KW-0808">Transferase</keyword>
<dbReference type="EC" id="2.7.1.87" evidence="1"/>
<dbReference type="AlphaFoldDB" id="A0A212IJ55"/>
<dbReference type="EMBL" id="FLUA01000049">
    <property type="protein sequence ID" value="SBV66763.1"/>
    <property type="molecule type" value="Genomic_DNA"/>
</dbReference>
<sequence>MENRLFNTWLNRWGLTPDGEPVETHTSQLLPVVVIRDGQKAILKITDDDSERIGCELMVWWNGNGAAKVLAHAAGAILLERATGTGSLADMSWTGNDAQACRIICHAASRLHFSRNASTPALTPLHHWFSDLAPAAKKHGGILTRCAVVANVLLSSPHDEVVLHGDLHHGNILDFGTRGWLAIDPKGLLGERGFDYANIFTNPDLAEPTRPVAIEPETFTQRVNIVSEIARIERQRLLMWIVAWCGLSSVWFLQEGDSATVPLRIAELAMAELASGDNQL</sequence>
<dbReference type="RefSeq" id="WP_032949241.1">
    <property type="nucleotide sequence ID" value="NZ_LT598669.1"/>
</dbReference>
<organism evidence="1">
    <name type="scientific">uncultured Citrobacter sp</name>
    <dbReference type="NCBI Taxonomy" id="200446"/>
    <lineage>
        <taxon>Bacteria</taxon>
        <taxon>Pseudomonadati</taxon>
        <taxon>Pseudomonadota</taxon>
        <taxon>Gammaproteobacteria</taxon>
        <taxon>Enterobacterales</taxon>
        <taxon>Enterobacteriaceae</taxon>
        <taxon>Citrobacter</taxon>
        <taxon>environmental samples</taxon>
    </lineage>
</organism>
<dbReference type="Pfam" id="PF04655">
    <property type="entry name" value="APH_6_hur"/>
    <property type="match status" value="1"/>
</dbReference>
<dbReference type="InterPro" id="IPR006748">
    <property type="entry name" value="NH2Glyco/OHUrea_AB-resist_kin"/>
</dbReference>
<reference evidence="1" key="1">
    <citation type="submission" date="2016-04" db="EMBL/GenBank/DDBJ databases">
        <authorList>
            <person name="Evans L.H."/>
            <person name="Alamgir A."/>
            <person name="Owens N."/>
            <person name="Weber N.D."/>
            <person name="Virtaneva K."/>
            <person name="Barbian K."/>
            <person name="Babar A."/>
            <person name="Rosenke K."/>
        </authorList>
    </citation>
    <scope>NUCLEOTIDE SEQUENCE</scope>
    <source>
        <strain evidence="1">86-2</strain>
        <strain evidence="2">92-3</strain>
    </source>
</reference>
<name>A0A212IJ55_9ENTR</name>
<dbReference type="GO" id="GO:0019748">
    <property type="term" value="P:secondary metabolic process"/>
    <property type="evidence" value="ECO:0007669"/>
    <property type="project" value="InterPro"/>
</dbReference>
<proteinExistence type="predicted"/>
<protein>
    <submittedName>
        <fullName evidence="1">Streptomycin 3''-kinase</fullName>
        <ecNumber evidence="1">2.7.1.87</ecNumber>
    </submittedName>
</protein>
<dbReference type="EMBL" id="FLUB01000020">
    <property type="protein sequence ID" value="SBV67342.1"/>
    <property type="molecule type" value="Genomic_DNA"/>
</dbReference>
<evidence type="ECO:0000313" key="1">
    <source>
        <dbReference type="EMBL" id="SBV66763.1"/>
    </source>
</evidence>
<gene>
    <name evidence="1" type="primary">str</name>
    <name evidence="1" type="ORF">KL86CIT2_50329</name>
    <name evidence="2" type="ORF">KM92CIT3_80279</name>
</gene>